<dbReference type="KEGG" id="ful:C4N20_03810"/>
<feature type="transmembrane region" description="Helical" evidence="1">
    <location>
        <begin position="150"/>
        <end position="174"/>
    </location>
</feature>
<keyword evidence="1" id="KW-0472">Membrane</keyword>
<dbReference type="SUPFAM" id="SSF101307">
    <property type="entry name" value="YutG-like"/>
    <property type="match status" value="1"/>
</dbReference>
<dbReference type="PANTHER" id="PTHR36305:SF1">
    <property type="entry name" value="PHOSPHATIDYLGLYCEROPHOSPHATASE A"/>
    <property type="match status" value="1"/>
</dbReference>
<accession>A0AAX2JDV4</accession>
<feature type="domain" description="YutG/PgpA" evidence="2">
    <location>
        <begin position="20"/>
        <end position="170"/>
    </location>
</feature>
<gene>
    <name evidence="3" type="primary">pgpA</name>
    <name evidence="3" type="ORF">NCTC12112_02645</name>
</gene>
<dbReference type="CDD" id="cd06971">
    <property type="entry name" value="PgpA"/>
    <property type="match status" value="1"/>
</dbReference>
<feature type="transmembrane region" description="Helical" evidence="1">
    <location>
        <begin position="100"/>
        <end position="129"/>
    </location>
</feature>
<evidence type="ECO:0000313" key="3">
    <source>
        <dbReference type="EMBL" id="SQJ11351.1"/>
    </source>
</evidence>
<dbReference type="GO" id="GO:0006629">
    <property type="term" value="P:lipid metabolic process"/>
    <property type="evidence" value="ECO:0007669"/>
    <property type="project" value="InterPro"/>
</dbReference>
<dbReference type="Pfam" id="PF04608">
    <property type="entry name" value="PgpA"/>
    <property type="match status" value="1"/>
</dbReference>
<reference evidence="3 4" key="1">
    <citation type="submission" date="2018-06" db="EMBL/GenBank/DDBJ databases">
        <authorList>
            <consortium name="Pathogen Informatics"/>
            <person name="Doyle S."/>
        </authorList>
    </citation>
    <scope>NUCLEOTIDE SEQUENCE [LARGE SCALE GENOMIC DNA]</scope>
    <source>
        <strain evidence="3 4">NCTC12112</strain>
    </source>
</reference>
<dbReference type="InterPro" id="IPR007686">
    <property type="entry name" value="YutG/PgpA"/>
</dbReference>
<keyword evidence="1" id="KW-1133">Transmembrane helix</keyword>
<dbReference type="PIRSF" id="PIRSF006162">
    <property type="entry name" value="PgpA"/>
    <property type="match status" value="1"/>
</dbReference>
<dbReference type="GO" id="GO:0008962">
    <property type="term" value="F:phosphatidylglycerophosphatase activity"/>
    <property type="evidence" value="ECO:0007669"/>
    <property type="project" value="UniProtKB-EC"/>
</dbReference>
<keyword evidence="1" id="KW-0812">Transmembrane</keyword>
<dbReference type="InterPro" id="IPR026037">
    <property type="entry name" value="PgpA"/>
</dbReference>
<dbReference type="PANTHER" id="PTHR36305">
    <property type="entry name" value="PHOSPHATIDYLGLYCEROPHOSPHATASE A"/>
    <property type="match status" value="1"/>
</dbReference>
<dbReference type="AlphaFoldDB" id="A0AAX2JDV4"/>
<dbReference type="InterPro" id="IPR036681">
    <property type="entry name" value="PgpA-like_sf"/>
</dbReference>
<dbReference type="EMBL" id="LS483487">
    <property type="protein sequence ID" value="SQJ11351.1"/>
    <property type="molecule type" value="Genomic_DNA"/>
</dbReference>
<feature type="transmembrane region" description="Helical" evidence="1">
    <location>
        <begin position="31"/>
        <end position="50"/>
    </location>
</feature>
<feature type="transmembrane region" description="Helical" evidence="1">
    <location>
        <begin position="62"/>
        <end position="80"/>
    </location>
</feature>
<evidence type="ECO:0000259" key="2">
    <source>
        <dbReference type="Pfam" id="PF04608"/>
    </source>
</evidence>
<keyword evidence="3" id="KW-0378">Hydrolase</keyword>
<dbReference type="EC" id="3.1.3.27" evidence="3"/>
<evidence type="ECO:0000313" key="4">
    <source>
        <dbReference type="Proteomes" id="UP000249008"/>
    </source>
</evidence>
<proteinExistence type="predicted"/>
<name>A0AAX2JDV4_9FUSO</name>
<protein>
    <submittedName>
        <fullName evidence="3">Phosphatidylglycerophosphatase A</fullName>
        <ecNumber evidence="3">3.1.3.27</ecNumber>
    </submittedName>
</protein>
<evidence type="ECO:0000256" key="1">
    <source>
        <dbReference type="SAM" id="Phobius"/>
    </source>
</evidence>
<dbReference type="Proteomes" id="UP000249008">
    <property type="component" value="Chromosome 1"/>
</dbReference>
<sequence>MKEGCINLMNKNKKWVRDLGTWFGLGDMPKAPGTFGTLGGVPVFMLLSYIRKFFPNNMVYNSFYFMFLITFFAVAVYVSDICEREIFKKKDPQNVVIDEVLGYLTTLFLINPVGVSQNIKAMVIAFVIFRFFDITKLGPIDKSQHFERGIGVVLDDFLAGIIGNFLMVCIWSVFF</sequence>
<organism evidence="3 4">
    <name type="scientific">Fusobacterium ulcerans</name>
    <dbReference type="NCBI Taxonomy" id="861"/>
    <lineage>
        <taxon>Bacteria</taxon>
        <taxon>Fusobacteriati</taxon>
        <taxon>Fusobacteriota</taxon>
        <taxon>Fusobacteriia</taxon>
        <taxon>Fusobacteriales</taxon>
        <taxon>Fusobacteriaceae</taxon>
        <taxon>Fusobacterium</taxon>
    </lineage>
</organism>